<keyword evidence="3" id="KW-1185">Reference proteome</keyword>
<evidence type="ECO:0000313" key="3">
    <source>
        <dbReference type="Proteomes" id="UP000195208"/>
    </source>
</evidence>
<gene>
    <name evidence="2" type="ORF">B9M88_08030</name>
</gene>
<reference evidence="2 3" key="1">
    <citation type="submission" date="2017-04" db="EMBL/GenBank/DDBJ databases">
        <title>Staphylococcus agnetis, a potential pathogen in the broiler production.</title>
        <authorList>
            <person name="Poulsen L."/>
        </authorList>
    </citation>
    <scope>NUCLEOTIDE SEQUENCE [LARGE SCALE GENOMIC DNA]</scope>
    <source>
        <strain evidence="2 3">723_310714_2_2_spleen</strain>
    </source>
</reference>
<evidence type="ECO:0000259" key="1">
    <source>
        <dbReference type="Pfam" id="PF01610"/>
    </source>
</evidence>
<name>A0ABX3Z5G2_9STAP</name>
<feature type="domain" description="Transposase IS204/IS1001/IS1096/IS1165 DDE" evidence="1">
    <location>
        <begin position="6"/>
        <end position="47"/>
    </location>
</feature>
<dbReference type="Proteomes" id="UP000195208">
    <property type="component" value="Unassembled WGS sequence"/>
</dbReference>
<comment type="caution">
    <text evidence="2">The sequence shown here is derived from an EMBL/GenBank/DDBJ whole genome shotgun (WGS) entry which is preliminary data.</text>
</comment>
<sequence>MGISKGLKRVISTLINYLPFISNTIQNPHLTNGPIVGINNKIKFIKRAFMVIRE</sequence>
<organism evidence="2 3">
    <name type="scientific">Staphylococcus agnetis</name>
    <dbReference type="NCBI Taxonomy" id="985762"/>
    <lineage>
        <taxon>Bacteria</taxon>
        <taxon>Bacillati</taxon>
        <taxon>Bacillota</taxon>
        <taxon>Bacilli</taxon>
        <taxon>Bacillales</taxon>
        <taxon>Staphylococcaceae</taxon>
        <taxon>Staphylococcus</taxon>
    </lineage>
</organism>
<evidence type="ECO:0000313" key="2">
    <source>
        <dbReference type="EMBL" id="OTW30987.1"/>
    </source>
</evidence>
<proteinExistence type="predicted"/>
<dbReference type="EMBL" id="NEFX01000014">
    <property type="protein sequence ID" value="OTW30987.1"/>
    <property type="molecule type" value="Genomic_DNA"/>
</dbReference>
<dbReference type="Pfam" id="PF01610">
    <property type="entry name" value="DDE_Tnp_ISL3"/>
    <property type="match status" value="1"/>
</dbReference>
<dbReference type="InterPro" id="IPR002560">
    <property type="entry name" value="Transposase_DDE"/>
</dbReference>
<accession>A0ABX3Z5G2</accession>
<protein>
    <recommendedName>
        <fullName evidence="1">Transposase IS204/IS1001/IS1096/IS1165 DDE domain-containing protein</fullName>
    </recommendedName>
</protein>